<dbReference type="OrthoDB" id="2312530at2759"/>
<accession>A0A397JIG3</accession>
<comment type="caution">
    <text evidence="1">The sequence shown here is derived from an EMBL/GenBank/DDBJ whole genome shotgun (WGS) entry which is preliminary data.</text>
</comment>
<evidence type="ECO:0000313" key="2">
    <source>
        <dbReference type="Proteomes" id="UP000266861"/>
    </source>
</evidence>
<dbReference type="AlphaFoldDB" id="A0A397JIG3"/>
<dbReference type="EMBL" id="PQFF01000028">
    <property type="protein sequence ID" value="RHZ87791.1"/>
    <property type="molecule type" value="Genomic_DNA"/>
</dbReference>
<evidence type="ECO:0008006" key="3">
    <source>
        <dbReference type="Google" id="ProtNLM"/>
    </source>
</evidence>
<dbReference type="Proteomes" id="UP000266861">
    <property type="component" value="Unassembled WGS sequence"/>
</dbReference>
<dbReference type="Gene3D" id="3.80.10.10">
    <property type="entry name" value="Ribonuclease Inhibitor"/>
    <property type="match status" value="1"/>
</dbReference>
<dbReference type="SUPFAM" id="SSF52047">
    <property type="entry name" value="RNI-like"/>
    <property type="match status" value="1"/>
</dbReference>
<proteinExistence type="predicted"/>
<sequence>MTSLLSDILHQIFENYQNDFKSLHSCLLVNRLWCKTVIPILWRNPWKVYNNNKNNNNRNNNNNNNNNNYYYSLILFNLIISFLSKESKEFLINRGVILNSSITPPLFDYIEFCKVLDFNIIDNIINEGYEGFIINEGFTINEEGFIVNEGIITTTTNVNEGFPFPVNEVNEEGFTINEEGYEEIKKVNQRIDEYYQLYLIRQEICKLFVNRCSKIKHLSITTIMPHPLPYLPGSNLLFSHLTQLSCNPFNDKSIYFGIAQICFNIKNLIIFNFDKDNIGLAKLIEVQNNLESLECQSNIFHHNLLNFSFIGNSLITQKNSLKHLNVINNICISPKIIYSLINLESLKYGIEDSNVDERITDEYSYPLFSAKFPKLQHLTINSCPSFRTASNLISQTNGQLRKIYIGYSNYDFDYAGTLINSIAKNCPLLESLSICFFRNYRELGKLLNSCKHLQNISIRILAFSEDIELLFNLIGSIDLNDLYIIKLDGKLIFSDIILENFLEKWRGRKPLIFYTIKAEFINEKHENIFNRFKEEGVLKKYVNEVDWLLDD</sequence>
<gene>
    <name evidence="1" type="ORF">Glove_30g29</name>
</gene>
<reference evidence="1 2" key="1">
    <citation type="submission" date="2018-08" db="EMBL/GenBank/DDBJ databases">
        <title>Genome and evolution of the arbuscular mycorrhizal fungus Diversispora epigaea (formerly Glomus versiforme) and its bacterial endosymbionts.</title>
        <authorList>
            <person name="Sun X."/>
            <person name="Fei Z."/>
            <person name="Harrison M."/>
        </authorList>
    </citation>
    <scope>NUCLEOTIDE SEQUENCE [LARGE SCALE GENOMIC DNA]</scope>
    <source>
        <strain evidence="1 2">IT104</strain>
    </source>
</reference>
<organism evidence="1 2">
    <name type="scientific">Diversispora epigaea</name>
    <dbReference type="NCBI Taxonomy" id="1348612"/>
    <lineage>
        <taxon>Eukaryota</taxon>
        <taxon>Fungi</taxon>
        <taxon>Fungi incertae sedis</taxon>
        <taxon>Mucoromycota</taxon>
        <taxon>Glomeromycotina</taxon>
        <taxon>Glomeromycetes</taxon>
        <taxon>Diversisporales</taxon>
        <taxon>Diversisporaceae</taxon>
        <taxon>Diversispora</taxon>
    </lineage>
</organism>
<name>A0A397JIG3_9GLOM</name>
<keyword evidence="2" id="KW-1185">Reference proteome</keyword>
<protein>
    <recommendedName>
        <fullName evidence="3">F-box domain-containing protein</fullName>
    </recommendedName>
</protein>
<dbReference type="InterPro" id="IPR032675">
    <property type="entry name" value="LRR_dom_sf"/>
</dbReference>
<evidence type="ECO:0000313" key="1">
    <source>
        <dbReference type="EMBL" id="RHZ87791.1"/>
    </source>
</evidence>